<evidence type="ECO:0000256" key="6">
    <source>
        <dbReference type="RuleBase" id="RU365002"/>
    </source>
</evidence>
<comment type="function">
    <text evidence="6">Catalyzes the hydrolysis of queuosine 5'-phosphate, releasing the nucleobase queuine (q). Is required for salvage of queuine from exogenous queuosine (Q) that is imported and then converted to queuosine 5'-phosphate intracellularly.</text>
</comment>
<dbReference type="GO" id="GO:0016787">
    <property type="term" value="F:hydrolase activity"/>
    <property type="evidence" value="ECO:0007669"/>
    <property type="project" value="UniProtKB-KW"/>
</dbReference>
<evidence type="ECO:0000256" key="4">
    <source>
        <dbReference type="ARBA" id="ARBA00035393"/>
    </source>
</evidence>
<dbReference type="EMBL" id="CAJNOR010021565">
    <property type="protein sequence ID" value="CAF1691411.1"/>
    <property type="molecule type" value="Genomic_DNA"/>
</dbReference>
<feature type="non-terminal residue" evidence="7">
    <location>
        <position position="118"/>
    </location>
</feature>
<dbReference type="GO" id="GO:0006400">
    <property type="term" value="P:tRNA modification"/>
    <property type="evidence" value="ECO:0007669"/>
    <property type="project" value="TreeGrafter"/>
</dbReference>
<protein>
    <recommendedName>
        <fullName evidence="3 6">Queuosine 5'-phosphate N-glycosylase/hydrolase</fullName>
        <ecNumber evidence="6">3.2.2.-</ecNumber>
    </recommendedName>
    <alternativeName>
        <fullName evidence="4 6">Queuosine-nucleotide N-glycosylase/hydrolase</fullName>
    </alternativeName>
</protein>
<dbReference type="PANTHER" id="PTHR21314:SF0">
    <property type="entry name" value="QUEUOSINE 5'-PHOSPHATE N-GLYCOSYLASE_HYDROLASE"/>
    <property type="match status" value="1"/>
</dbReference>
<dbReference type="Pfam" id="PF10343">
    <property type="entry name" value="Q_salvage"/>
    <property type="match status" value="1"/>
</dbReference>
<reference evidence="7" key="1">
    <citation type="submission" date="2021-02" db="EMBL/GenBank/DDBJ databases">
        <authorList>
            <person name="Nowell W R."/>
        </authorList>
    </citation>
    <scope>NUCLEOTIDE SEQUENCE</scope>
</reference>
<dbReference type="Proteomes" id="UP000663828">
    <property type="component" value="Unassembled WGS sequence"/>
</dbReference>
<comment type="caution">
    <text evidence="7">The sequence shown here is derived from an EMBL/GenBank/DDBJ whole genome shotgun (WGS) entry which is preliminary data.</text>
</comment>
<dbReference type="AlphaFoldDB" id="A0A816HZH1"/>
<comment type="catalytic activity">
    <reaction evidence="5 6">
        <text>queuosine 5'-phosphate + H2O = queuine + D-ribose 5-phosphate</text>
        <dbReference type="Rhea" id="RHEA:75387"/>
        <dbReference type="ChEBI" id="CHEBI:15377"/>
        <dbReference type="ChEBI" id="CHEBI:17433"/>
        <dbReference type="ChEBI" id="CHEBI:78346"/>
        <dbReference type="ChEBI" id="CHEBI:194371"/>
    </reaction>
    <physiologicalReaction direction="left-to-right" evidence="5 6">
        <dbReference type="Rhea" id="RHEA:75388"/>
    </physiologicalReaction>
</comment>
<proteinExistence type="inferred from homology"/>
<evidence type="ECO:0000313" key="8">
    <source>
        <dbReference type="Proteomes" id="UP000663828"/>
    </source>
</evidence>
<keyword evidence="8" id="KW-1185">Reference proteome</keyword>
<evidence type="ECO:0000256" key="3">
    <source>
        <dbReference type="ARBA" id="ARBA00035306"/>
    </source>
</evidence>
<dbReference type="PANTHER" id="PTHR21314">
    <property type="entry name" value="QUEUOSINE 5'-PHOSPHATE N-GLYCOSYLASE_HYDROLASE-RELATED"/>
    <property type="match status" value="1"/>
</dbReference>
<dbReference type="EC" id="3.2.2.-" evidence="6"/>
<comment type="similarity">
    <text evidence="2 6">Belongs to the QNG1 protein family.</text>
</comment>
<keyword evidence="1 6" id="KW-0378">Hydrolase</keyword>
<evidence type="ECO:0000256" key="2">
    <source>
        <dbReference type="ARBA" id="ARBA00035119"/>
    </source>
</evidence>
<feature type="non-terminal residue" evidence="7">
    <location>
        <position position="1"/>
    </location>
</feature>
<evidence type="ECO:0000256" key="5">
    <source>
        <dbReference type="ARBA" id="ARBA00048204"/>
    </source>
</evidence>
<sequence length="118" mass="13475">FPAYRDESVYDGQRVSFYKRAQVLVSDIWGCFKGHGIGHFTDMDRLTMFADYRVPQVLAHEGVLVYSPELKGRLERKEEITFGDPDECEIRAASILAIHLIANHVNEKSPLEKDTGDF</sequence>
<organism evidence="7 8">
    <name type="scientific">Adineta ricciae</name>
    <name type="common">Rotifer</name>
    <dbReference type="NCBI Taxonomy" id="249248"/>
    <lineage>
        <taxon>Eukaryota</taxon>
        <taxon>Metazoa</taxon>
        <taxon>Spiralia</taxon>
        <taxon>Gnathifera</taxon>
        <taxon>Rotifera</taxon>
        <taxon>Eurotatoria</taxon>
        <taxon>Bdelloidea</taxon>
        <taxon>Adinetida</taxon>
        <taxon>Adinetidae</taxon>
        <taxon>Adineta</taxon>
    </lineage>
</organism>
<dbReference type="InterPro" id="IPR019438">
    <property type="entry name" value="Q_salvage"/>
</dbReference>
<evidence type="ECO:0000256" key="1">
    <source>
        <dbReference type="ARBA" id="ARBA00022801"/>
    </source>
</evidence>
<accession>A0A816HZH1</accession>
<evidence type="ECO:0000313" key="7">
    <source>
        <dbReference type="EMBL" id="CAF1691411.1"/>
    </source>
</evidence>
<gene>
    <name evidence="7" type="ORF">XAT740_LOCUS64180</name>
</gene>
<name>A0A816HZH1_ADIRI</name>